<protein>
    <submittedName>
        <fullName evidence="2">Predicted protein</fullName>
    </submittedName>
</protein>
<evidence type="ECO:0000313" key="2">
    <source>
        <dbReference type="EMBL" id="EDR09925.1"/>
    </source>
</evidence>
<proteinExistence type="predicted"/>
<gene>
    <name evidence="2" type="ORF">LACBIDRAFT_325824</name>
</gene>
<dbReference type="HOGENOM" id="CLU_1384373_0_0_1"/>
<dbReference type="AlphaFoldDB" id="B0D6C7"/>
<organism evidence="3">
    <name type="scientific">Laccaria bicolor (strain S238N-H82 / ATCC MYA-4686)</name>
    <name type="common">Bicoloured deceiver</name>
    <name type="synonym">Laccaria laccata var. bicolor</name>
    <dbReference type="NCBI Taxonomy" id="486041"/>
    <lineage>
        <taxon>Eukaryota</taxon>
        <taxon>Fungi</taxon>
        <taxon>Dikarya</taxon>
        <taxon>Basidiomycota</taxon>
        <taxon>Agaricomycotina</taxon>
        <taxon>Agaricomycetes</taxon>
        <taxon>Agaricomycetidae</taxon>
        <taxon>Agaricales</taxon>
        <taxon>Agaricineae</taxon>
        <taxon>Hydnangiaceae</taxon>
        <taxon>Laccaria</taxon>
    </lineage>
</organism>
<dbReference type="GeneID" id="6075215"/>
<name>B0D6C7_LACBS</name>
<sequence length="197" mass="22310">MSEIERIAVRWLTAISTRWPLLSPTPLADGGLSSSKRRRIFVKETRCKIGARRPMFLGKRPKNDLVPRAVCVSRRVNPNNIPIHRQKSLQKPNKLVSHQEALIKPKLTTSSQNSKSHRSFSETSRILMIVLSAQMPKTNTPLPTNSCMSILSSLGRAGEEDRGRGIESWKGSNIRRRKKKTSGISWNGNYARDRKQN</sequence>
<accession>B0D6C7</accession>
<reference evidence="2 3" key="1">
    <citation type="journal article" date="2008" name="Nature">
        <title>The genome of Laccaria bicolor provides insights into mycorrhizal symbiosis.</title>
        <authorList>
            <person name="Martin F."/>
            <person name="Aerts A."/>
            <person name="Ahren D."/>
            <person name="Brun A."/>
            <person name="Danchin E.G.J."/>
            <person name="Duchaussoy F."/>
            <person name="Gibon J."/>
            <person name="Kohler A."/>
            <person name="Lindquist E."/>
            <person name="Pereda V."/>
            <person name="Salamov A."/>
            <person name="Shapiro H.J."/>
            <person name="Wuyts J."/>
            <person name="Blaudez D."/>
            <person name="Buee M."/>
            <person name="Brokstein P."/>
            <person name="Canbaeck B."/>
            <person name="Cohen D."/>
            <person name="Courty P.E."/>
            <person name="Coutinho P.M."/>
            <person name="Delaruelle C."/>
            <person name="Detter J.C."/>
            <person name="Deveau A."/>
            <person name="DiFazio S."/>
            <person name="Duplessis S."/>
            <person name="Fraissinet-Tachet L."/>
            <person name="Lucic E."/>
            <person name="Frey-Klett P."/>
            <person name="Fourrey C."/>
            <person name="Feussner I."/>
            <person name="Gay G."/>
            <person name="Grimwood J."/>
            <person name="Hoegger P.J."/>
            <person name="Jain P."/>
            <person name="Kilaru S."/>
            <person name="Labbe J."/>
            <person name="Lin Y.C."/>
            <person name="Legue V."/>
            <person name="Le Tacon F."/>
            <person name="Marmeisse R."/>
            <person name="Melayah D."/>
            <person name="Montanini B."/>
            <person name="Muratet M."/>
            <person name="Nehls U."/>
            <person name="Niculita-Hirzel H."/>
            <person name="Oudot-Le Secq M.P."/>
            <person name="Peter M."/>
            <person name="Quesneville H."/>
            <person name="Rajashekar B."/>
            <person name="Reich M."/>
            <person name="Rouhier N."/>
            <person name="Schmutz J."/>
            <person name="Yin T."/>
            <person name="Chalot M."/>
            <person name="Henrissat B."/>
            <person name="Kuees U."/>
            <person name="Lucas S."/>
            <person name="Van de Peer Y."/>
            <person name="Podila G.K."/>
            <person name="Polle A."/>
            <person name="Pukkila P.J."/>
            <person name="Richardson P.M."/>
            <person name="Rouze P."/>
            <person name="Sanders I.R."/>
            <person name="Stajich J.E."/>
            <person name="Tunlid A."/>
            <person name="Tuskan G."/>
            <person name="Grigoriev I.V."/>
        </authorList>
    </citation>
    <scope>NUCLEOTIDE SEQUENCE [LARGE SCALE GENOMIC DNA]</scope>
    <source>
        <strain evidence="3">S238N-H82 / ATCC MYA-4686</strain>
    </source>
</reference>
<dbReference type="InParanoid" id="B0D6C7"/>
<feature type="region of interest" description="Disordered" evidence="1">
    <location>
        <begin position="160"/>
        <end position="197"/>
    </location>
</feature>
<evidence type="ECO:0000256" key="1">
    <source>
        <dbReference type="SAM" id="MobiDB-lite"/>
    </source>
</evidence>
<evidence type="ECO:0000313" key="3">
    <source>
        <dbReference type="Proteomes" id="UP000001194"/>
    </source>
</evidence>
<dbReference type="EMBL" id="DS547098">
    <property type="protein sequence ID" value="EDR09925.1"/>
    <property type="molecule type" value="Genomic_DNA"/>
</dbReference>
<keyword evidence="3" id="KW-1185">Reference proteome</keyword>
<dbReference type="Proteomes" id="UP000001194">
    <property type="component" value="Unassembled WGS sequence"/>
</dbReference>
<dbReference type="RefSeq" id="XP_001879310.1">
    <property type="nucleotide sequence ID" value="XM_001879275.1"/>
</dbReference>
<dbReference type="KEGG" id="lbc:LACBIDRAFT_325824"/>